<comment type="caution">
    <text evidence="2">The sequence shown here is derived from an EMBL/GenBank/DDBJ whole genome shotgun (WGS) entry which is preliminary data.</text>
</comment>
<keyword evidence="3" id="KW-1185">Reference proteome</keyword>
<dbReference type="Proteomes" id="UP001221142">
    <property type="component" value="Unassembled WGS sequence"/>
</dbReference>
<feature type="domain" description="F-box" evidence="1">
    <location>
        <begin position="28"/>
        <end position="87"/>
    </location>
</feature>
<dbReference type="AlphaFoldDB" id="A0AAD7C521"/>
<name>A0AAD7C521_9AGAR</name>
<gene>
    <name evidence="2" type="ORF">FB45DRAFT_827949</name>
</gene>
<organism evidence="2 3">
    <name type="scientific">Roridomyces roridus</name>
    <dbReference type="NCBI Taxonomy" id="1738132"/>
    <lineage>
        <taxon>Eukaryota</taxon>
        <taxon>Fungi</taxon>
        <taxon>Dikarya</taxon>
        <taxon>Basidiomycota</taxon>
        <taxon>Agaricomycotina</taxon>
        <taxon>Agaricomycetes</taxon>
        <taxon>Agaricomycetidae</taxon>
        <taxon>Agaricales</taxon>
        <taxon>Marasmiineae</taxon>
        <taxon>Mycenaceae</taxon>
        <taxon>Roridomyces</taxon>
    </lineage>
</organism>
<dbReference type="Pfam" id="PF12937">
    <property type="entry name" value="F-box-like"/>
    <property type="match status" value="1"/>
</dbReference>
<sequence>MLPANALLSQVDTSAPGPQTHLAQSICISSLPPEIMSAIFIRCLPTVRKGRDAVNIAEVPLLLSQVCSHWRQIALSAPTLWKDLDIRLEYFERKQAANMVETWLARARNCPLSVTFQGSTRHLVDSESTRFFEMFCRHASAMKSLRLENIDTGDWKRMEEPIEFPLLRNLTILPSGNGRSTVVSAPDPYHIPKGTLS</sequence>
<reference evidence="2" key="1">
    <citation type="submission" date="2023-03" db="EMBL/GenBank/DDBJ databases">
        <title>Massive genome expansion in bonnet fungi (Mycena s.s.) driven by repeated elements and novel gene families across ecological guilds.</title>
        <authorList>
            <consortium name="Lawrence Berkeley National Laboratory"/>
            <person name="Harder C.B."/>
            <person name="Miyauchi S."/>
            <person name="Viragh M."/>
            <person name="Kuo A."/>
            <person name="Thoen E."/>
            <person name="Andreopoulos B."/>
            <person name="Lu D."/>
            <person name="Skrede I."/>
            <person name="Drula E."/>
            <person name="Henrissat B."/>
            <person name="Morin E."/>
            <person name="Kohler A."/>
            <person name="Barry K."/>
            <person name="LaButti K."/>
            <person name="Morin E."/>
            <person name="Salamov A."/>
            <person name="Lipzen A."/>
            <person name="Mereny Z."/>
            <person name="Hegedus B."/>
            <person name="Baldrian P."/>
            <person name="Stursova M."/>
            <person name="Weitz H."/>
            <person name="Taylor A."/>
            <person name="Grigoriev I.V."/>
            <person name="Nagy L.G."/>
            <person name="Martin F."/>
            <person name="Kauserud H."/>
        </authorList>
    </citation>
    <scope>NUCLEOTIDE SEQUENCE</scope>
    <source>
        <strain evidence="2">9284</strain>
    </source>
</reference>
<dbReference type="InterPro" id="IPR001810">
    <property type="entry name" value="F-box_dom"/>
</dbReference>
<dbReference type="Gene3D" id="1.20.1280.50">
    <property type="match status" value="1"/>
</dbReference>
<proteinExistence type="predicted"/>
<evidence type="ECO:0000259" key="1">
    <source>
        <dbReference type="Pfam" id="PF12937"/>
    </source>
</evidence>
<evidence type="ECO:0000313" key="3">
    <source>
        <dbReference type="Proteomes" id="UP001221142"/>
    </source>
</evidence>
<accession>A0AAD7C521</accession>
<protein>
    <recommendedName>
        <fullName evidence="1">F-box domain-containing protein</fullName>
    </recommendedName>
</protein>
<dbReference type="SUPFAM" id="SSF81383">
    <property type="entry name" value="F-box domain"/>
    <property type="match status" value="1"/>
</dbReference>
<dbReference type="InterPro" id="IPR036047">
    <property type="entry name" value="F-box-like_dom_sf"/>
</dbReference>
<dbReference type="EMBL" id="JARKIF010000005">
    <property type="protein sequence ID" value="KAJ7639162.1"/>
    <property type="molecule type" value="Genomic_DNA"/>
</dbReference>
<evidence type="ECO:0000313" key="2">
    <source>
        <dbReference type="EMBL" id="KAJ7639162.1"/>
    </source>
</evidence>